<accession>A0A0F5PLC1</accession>
<reference evidence="1 2" key="2">
    <citation type="journal article" date="2015" name="BMC Genomics">
        <title>Analysis of three genomes within the thermophilic bacterial species Caldanaerobacter subterraneus with a focus on carbon monoxide dehydrogenase evolution and hydrolase diversity.</title>
        <authorList>
            <person name="Sant'Anna F.H."/>
            <person name="Lebedinsky A.V."/>
            <person name="Sokolova T.G."/>
            <person name="Robb F.T."/>
            <person name="Gonzalez J.M."/>
        </authorList>
    </citation>
    <scope>NUCLEOTIDE SEQUENCE [LARGE SCALE GENOMIC DNA]</scope>
    <source>
        <strain evidence="1 2">DSM 12653</strain>
    </source>
</reference>
<protein>
    <submittedName>
        <fullName evidence="1">Uncharacterized protein</fullName>
    </submittedName>
</protein>
<reference evidence="2" key="3">
    <citation type="submission" date="2015-02" db="EMBL/GenBank/DDBJ databases">
        <title>Genome analysis of three genomes within the thermophilic hydrogenogenic bacterial species Caldanaerobacter subterraneus.</title>
        <authorList>
            <person name="Sant'Anna F.H."/>
            <person name="Lebedinsky A."/>
            <person name="Sokolova T."/>
            <person name="Robb F.T."/>
            <person name="Gonzalez J.M."/>
        </authorList>
    </citation>
    <scope>NUCLEOTIDE SEQUENCE [LARGE SCALE GENOMIC DNA]</scope>
    <source>
        <strain evidence="2">DSM 12653</strain>
    </source>
</reference>
<name>A0A0F5PLC1_9THEO</name>
<evidence type="ECO:0000313" key="2">
    <source>
        <dbReference type="Proteomes" id="UP000010146"/>
    </source>
</evidence>
<evidence type="ECO:0000313" key="1">
    <source>
        <dbReference type="EMBL" id="KKC28634.1"/>
    </source>
</evidence>
<dbReference type="Proteomes" id="UP000010146">
    <property type="component" value="Unassembled WGS sequence"/>
</dbReference>
<organism evidence="1 2">
    <name type="scientific">Caldanaerobacter subterraneus subsp. pacificus DSM 12653</name>
    <dbReference type="NCBI Taxonomy" id="391606"/>
    <lineage>
        <taxon>Bacteria</taxon>
        <taxon>Bacillati</taxon>
        <taxon>Bacillota</taxon>
        <taxon>Clostridia</taxon>
        <taxon>Thermoanaerobacterales</taxon>
        <taxon>Thermoanaerobacteraceae</taxon>
        <taxon>Caldanaerobacter</taxon>
    </lineage>
</organism>
<gene>
    <name evidence="1" type="ORF">CDSM653_02401</name>
</gene>
<proteinExistence type="predicted"/>
<dbReference type="AlphaFoldDB" id="A0A0F5PLC1"/>
<sequence>MTEASLMFLAYLRGIETYSSLLEQLEKLLFLAYLRGIETIKAYGILQDVYVVFSLPKRD</sequence>
<reference evidence="1 2" key="1">
    <citation type="submission" date="2008-07" db="EMBL/GenBank/DDBJ databases">
        <authorList>
            <person name="Gonzalez J."/>
            <person name="Sokolova T."/>
            <person name="Ferriera S."/>
            <person name="Johnson J."/>
            <person name="Kravitz S."/>
            <person name="Beeson K."/>
            <person name="Sutton G."/>
            <person name="Rogers Y.-H."/>
            <person name="Friedman R."/>
            <person name="Frazier M."/>
            <person name="Venter J.C."/>
        </authorList>
    </citation>
    <scope>NUCLEOTIDE SEQUENCE [LARGE SCALE GENOMIC DNA]</scope>
    <source>
        <strain evidence="1 2">DSM 12653</strain>
    </source>
</reference>
<dbReference type="EMBL" id="ABXP02000122">
    <property type="protein sequence ID" value="KKC28634.1"/>
    <property type="molecule type" value="Genomic_DNA"/>
</dbReference>
<comment type="caution">
    <text evidence="1">The sequence shown here is derived from an EMBL/GenBank/DDBJ whole genome shotgun (WGS) entry which is preliminary data.</text>
</comment>